<keyword evidence="8" id="KW-1185">Reference proteome</keyword>
<protein>
    <recommendedName>
        <fullName evidence="9">CidA/LrgA family protein</fullName>
    </recommendedName>
</protein>
<reference evidence="7 8" key="1">
    <citation type="submission" date="2017-05" db="EMBL/GenBank/DDBJ databases">
        <title>Complete and WGS of Bordetella genogroups.</title>
        <authorList>
            <person name="Spilker T."/>
            <person name="LiPuma J."/>
        </authorList>
    </citation>
    <scope>NUCLEOTIDE SEQUENCE [LARGE SCALE GENOMIC DNA]</scope>
    <source>
        <strain evidence="7 8">AU17164</strain>
    </source>
</reference>
<accession>A0A1W6Z012</accession>
<keyword evidence="2" id="KW-1003">Cell membrane</keyword>
<evidence type="ECO:0000256" key="5">
    <source>
        <dbReference type="ARBA" id="ARBA00023136"/>
    </source>
</evidence>
<dbReference type="EMBL" id="CP021109">
    <property type="protein sequence ID" value="ARP86687.1"/>
    <property type="molecule type" value="Genomic_DNA"/>
</dbReference>
<evidence type="ECO:0000256" key="6">
    <source>
        <dbReference type="SAM" id="Phobius"/>
    </source>
</evidence>
<proteinExistence type="predicted"/>
<gene>
    <name evidence="7" type="ORF">CAL13_11050</name>
</gene>
<dbReference type="RefSeq" id="WP_086072410.1">
    <property type="nucleotide sequence ID" value="NZ_CP021109.1"/>
</dbReference>
<feature type="transmembrane region" description="Helical" evidence="6">
    <location>
        <begin position="20"/>
        <end position="39"/>
    </location>
</feature>
<evidence type="ECO:0000256" key="3">
    <source>
        <dbReference type="ARBA" id="ARBA00022692"/>
    </source>
</evidence>
<feature type="transmembrane region" description="Helical" evidence="6">
    <location>
        <begin position="76"/>
        <end position="94"/>
    </location>
</feature>
<keyword evidence="4 6" id="KW-1133">Transmembrane helix</keyword>
<evidence type="ECO:0000256" key="2">
    <source>
        <dbReference type="ARBA" id="ARBA00022475"/>
    </source>
</evidence>
<evidence type="ECO:0000313" key="7">
    <source>
        <dbReference type="EMBL" id="ARP86687.1"/>
    </source>
</evidence>
<dbReference type="AlphaFoldDB" id="A0A1W6Z012"/>
<dbReference type="PANTHER" id="PTHR33931">
    <property type="entry name" value="HOLIN-LIKE PROTEIN CIDA-RELATED"/>
    <property type="match status" value="1"/>
</dbReference>
<organism evidence="7 8">
    <name type="scientific">Bordetella genomosp. 9</name>
    <dbReference type="NCBI Taxonomy" id="1416803"/>
    <lineage>
        <taxon>Bacteria</taxon>
        <taxon>Pseudomonadati</taxon>
        <taxon>Pseudomonadota</taxon>
        <taxon>Betaproteobacteria</taxon>
        <taxon>Burkholderiales</taxon>
        <taxon>Alcaligenaceae</taxon>
        <taxon>Bordetella</taxon>
    </lineage>
</organism>
<dbReference type="GO" id="GO:0005886">
    <property type="term" value="C:plasma membrane"/>
    <property type="evidence" value="ECO:0007669"/>
    <property type="project" value="UniProtKB-SubCell"/>
</dbReference>
<feature type="transmembrane region" description="Helical" evidence="6">
    <location>
        <begin position="45"/>
        <end position="64"/>
    </location>
</feature>
<evidence type="ECO:0000256" key="4">
    <source>
        <dbReference type="ARBA" id="ARBA00022989"/>
    </source>
</evidence>
<sequence length="147" mass="16140">MKSPSSLSAWRARLRRPMTVPVQILALVFCFAAAVHLTAWLRLPLAPGVVGLLAVLALLLSGAVRVEWIKGGANWMLNELVLFFIPSVVAVVKYSDLFRREGVQLVLAIGFGTLLVMAATALAVHAGRRLEDWLAQLARRQTREKTV</sequence>
<evidence type="ECO:0000256" key="1">
    <source>
        <dbReference type="ARBA" id="ARBA00004651"/>
    </source>
</evidence>
<evidence type="ECO:0000313" key="8">
    <source>
        <dbReference type="Proteomes" id="UP000194139"/>
    </source>
</evidence>
<evidence type="ECO:0008006" key="9">
    <source>
        <dbReference type="Google" id="ProtNLM"/>
    </source>
</evidence>
<name>A0A1W6Z012_9BORD</name>
<keyword evidence="5 6" id="KW-0472">Membrane</keyword>
<feature type="transmembrane region" description="Helical" evidence="6">
    <location>
        <begin position="106"/>
        <end position="124"/>
    </location>
</feature>
<keyword evidence="3 6" id="KW-0812">Transmembrane</keyword>
<comment type="subcellular location">
    <subcellularLocation>
        <location evidence="1">Cell membrane</location>
        <topology evidence="1">Multi-pass membrane protein</topology>
    </subcellularLocation>
</comment>
<dbReference type="Proteomes" id="UP000194139">
    <property type="component" value="Chromosome"/>
</dbReference>
<dbReference type="InterPro" id="IPR005538">
    <property type="entry name" value="LrgA/CidA"/>
</dbReference>
<dbReference type="Pfam" id="PF03788">
    <property type="entry name" value="LrgA"/>
    <property type="match status" value="1"/>
</dbReference>
<dbReference type="PANTHER" id="PTHR33931:SF2">
    <property type="entry name" value="HOLIN-LIKE PROTEIN CIDA"/>
    <property type="match status" value="1"/>
</dbReference>